<reference evidence="6 7" key="1">
    <citation type="submission" date="2016-10" db="EMBL/GenBank/DDBJ databases">
        <authorList>
            <person name="de Groot N.N."/>
        </authorList>
    </citation>
    <scope>NUCLEOTIDE SEQUENCE [LARGE SCALE GENOMIC DNA]</scope>
    <source>
        <strain evidence="6 7">CPCC 202699</strain>
    </source>
</reference>
<evidence type="ECO:0000256" key="1">
    <source>
        <dbReference type="ARBA" id="ARBA00006962"/>
    </source>
</evidence>
<evidence type="ECO:0000259" key="4">
    <source>
        <dbReference type="Pfam" id="PF06722"/>
    </source>
</evidence>
<evidence type="ECO:0000256" key="3">
    <source>
        <dbReference type="ARBA" id="ARBA00022679"/>
    </source>
</evidence>
<dbReference type="Pfam" id="PF06722">
    <property type="entry name" value="EryCIII-like_C"/>
    <property type="match status" value="1"/>
</dbReference>
<dbReference type="EMBL" id="FNON01000001">
    <property type="protein sequence ID" value="SDW69779.1"/>
    <property type="molecule type" value="Genomic_DNA"/>
</dbReference>
<dbReference type="RefSeq" id="WP_091287916.1">
    <property type="nucleotide sequence ID" value="NZ_FNON01000001.1"/>
</dbReference>
<comment type="similarity">
    <text evidence="1">Belongs to the glycosyltransferase 28 family.</text>
</comment>
<evidence type="ECO:0000256" key="2">
    <source>
        <dbReference type="ARBA" id="ARBA00022676"/>
    </source>
</evidence>
<evidence type="ECO:0000313" key="6">
    <source>
        <dbReference type="EMBL" id="SDW69779.1"/>
    </source>
</evidence>
<dbReference type="Proteomes" id="UP000199515">
    <property type="component" value="Unassembled WGS sequence"/>
</dbReference>
<dbReference type="GO" id="GO:0016758">
    <property type="term" value="F:hexosyltransferase activity"/>
    <property type="evidence" value="ECO:0007669"/>
    <property type="project" value="UniProtKB-ARBA"/>
</dbReference>
<dbReference type="GO" id="GO:0008194">
    <property type="term" value="F:UDP-glycosyltransferase activity"/>
    <property type="evidence" value="ECO:0007669"/>
    <property type="project" value="InterPro"/>
</dbReference>
<dbReference type="InterPro" id="IPR002213">
    <property type="entry name" value="UDP_glucos_trans"/>
</dbReference>
<dbReference type="PANTHER" id="PTHR48050">
    <property type="entry name" value="STEROL 3-BETA-GLUCOSYLTRANSFERASE"/>
    <property type="match status" value="1"/>
</dbReference>
<organism evidence="6 7">
    <name type="scientific">Amycolatopsis xylanica</name>
    <dbReference type="NCBI Taxonomy" id="589385"/>
    <lineage>
        <taxon>Bacteria</taxon>
        <taxon>Bacillati</taxon>
        <taxon>Actinomycetota</taxon>
        <taxon>Actinomycetes</taxon>
        <taxon>Pseudonocardiales</taxon>
        <taxon>Pseudonocardiaceae</taxon>
        <taxon>Amycolatopsis</taxon>
    </lineage>
</organism>
<name>A0A1H2VPH9_9PSEU</name>
<dbReference type="PANTHER" id="PTHR48050:SF13">
    <property type="entry name" value="STEROL 3-BETA-GLUCOSYLTRANSFERASE UGT80A2"/>
    <property type="match status" value="1"/>
</dbReference>
<accession>A0A1H2VPH9</accession>
<dbReference type="CDD" id="cd03784">
    <property type="entry name" value="GT1_Gtf-like"/>
    <property type="match status" value="1"/>
</dbReference>
<dbReference type="InterPro" id="IPR048284">
    <property type="entry name" value="EryCIII-like_N"/>
</dbReference>
<dbReference type="STRING" id="589385.SAMN05421504_1011281"/>
<feature type="domain" description="Erythromycin biosynthesis protein CIII-like N-terminal" evidence="5">
    <location>
        <begin position="22"/>
        <end position="219"/>
    </location>
</feature>
<feature type="domain" description="Erythromycin biosynthesis protein CIII-like C-terminal" evidence="4">
    <location>
        <begin position="241"/>
        <end position="379"/>
    </location>
</feature>
<keyword evidence="3 6" id="KW-0808">Transferase</keyword>
<dbReference type="AlphaFoldDB" id="A0A1H2VPH9"/>
<proteinExistence type="inferred from homology"/>
<gene>
    <name evidence="6" type="ORF">SAMN05421504_1011281</name>
</gene>
<dbReference type="OrthoDB" id="5488434at2"/>
<keyword evidence="7" id="KW-1185">Reference proteome</keyword>
<keyword evidence="2" id="KW-0328">Glycosyltransferase</keyword>
<sequence>MRVMVLSTPFPSHLAPMTPLLWALRAAGHEVLVAGQPDITGAAHAAGFCTATIGHPFHGTDILRIGLGAGQRPLRAFGKPDPKAKSGTWSVHAGYLLPSYLDFARQWRPDLIISEQLELTGAIIGATLGVPSVGHRLGVDPLSGPARELGRVVLAATCERLGLPGLPDPTLWLDPCPPGLQLPELPAATPIRPVPFNGAGARPDWARRHADRQVCVSLGRLTLQLNGVPLLRSIVDSFADDHETEVFVTAEPEYAAELGPVPPTVRVVPPTPLTLLLPHCDAVIHHGGVGSMLTSLHFGLPQLALPQNTDQFAGAERLAALGAGISVDTADEQDDPAVLRAALGTLLGEPGYRHAAGDLRAAMAAMPSPAEVARELGALAAAT</sequence>
<dbReference type="GO" id="GO:0017000">
    <property type="term" value="P:antibiotic biosynthetic process"/>
    <property type="evidence" value="ECO:0007669"/>
    <property type="project" value="UniProtKB-ARBA"/>
</dbReference>
<dbReference type="Pfam" id="PF21036">
    <property type="entry name" value="EryCIII-like_N"/>
    <property type="match status" value="1"/>
</dbReference>
<evidence type="ECO:0000313" key="7">
    <source>
        <dbReference type="Proteomes" id="UP000199515"/>
    </source>
</evidence>
<dbReference type="InterPro" id="IPR010610">
    <property type="entry name" value="EryCIII-like_C"/>
</dbReference>
<dbReference type="InterPro" id="IPR050426">
    <property type="entry name" value="Glycosyltransferase_28"/>
</dbReference>
<dbReference type="Gene3D" id="3.40.50.2000">
    <property type="entry name" value="Glycogen Phosphorylase B"/>
    <property type="match status" value="2"/>
</dbReference>
<dbReference type="SUPFAM" id="SSF53756">
    <property type="entry name" value="UDP-Glycosyltransferase/glycogen phosphorylase"/>
    <property type="match status" value="1"/>
</dbReference>
<protein>
    <submittedName>
        <fullName evidence="6">UDP:flavonoid glycosyltransferase YjiC, YdhE family</fullName>
    </submittedName>
</protein>
<evidence type="ECO:0000259" key="5">
    <source>
        <dbReference type="Pfam" id="PF21036"/>
    </source>
</evidence>